<organism evidence="3 4">
    <name type="scientific">Pyronema omphalodes (strain CBS 100304)</name>
    <name type="common">Pyronema confluens</name>
    <dbReference type="NCBI Taxonomy" id="1076935"/>
    <lineage>
        <taxon>Eukaryota</taxon>
        <taxon>Fungi</taxon>
        <taxon>Dikarya</taxon>
        <taxon>Ascomycota</taxon>
        <taxon>Pezizomycotina</taxon>
        <taxon>Pezizomycetes</taxon>
        <taxon>Pezizales</taxon>
        <taxon>Pyronemataceae</taxon>
        <taxon>Pyronema</taxon>
    </lineage>
</organism>
<feature type="region of interest" description="Disordered" evidence="1">
    <location>
        <begin position="255"/>
        <end position="291"/>
    </location>
</feature>
<evidence type="ECO:0000256" key="1">
    <source>
        <dbReference type="SAM" id="MobiDB-lite"/>
    </source>
</evidence>
<evidence type="ECO:0000259" key="2">
    <source>
        <dbReference type="PROSITE" id="PS51080"/>
    </source>
</evidence>
<feature type="domain" description="CTF/NF-I" evidence="2">
    <location>
        <begin position="36"/>
        <end position="225"/>
    </location>
</feature>
<gene>
    <name evidence="3" type="ORF">PCON_14009</name>
</gene>
<dbReference type="GO" id="GO:0003700">
    <property type="term" value="F:DNA-binding transcription factor activity"/>
    <property type="evidence" value="ECO:0007669"/>
    <property type="project" value="InterPro"/>
</dbReference>
<evidence type="ECO:0000313" key="4">
    <source>
        <dbReference type="Proteomes" id="UP000018144"/>
    </source>
</evidence>
<dbReference type="PROSITE" id="PS51080">
    <property type="entry name" value="CTF_NFI_2"/>
    <property type="match status" value="1"/>
</dbReference>
<dbReference type="AlphaFoldDB" id="U4LLI0"/>
<name>U4LLI0_PYROM</name>
<reference evidence="3 4" key="1">
    <citation type="journal article" date="2013" name="PLoS Genet.">
        <title>The genome and development-dependent transcriptomes of Pyronema confluens: a window into fungal evolution.</title>
        <authorList>
            <person name="Traeger S."/>
            <person name="Altegoer F."/>
            <person name="Freitag M."/>
            <person name="Gabaldon T."/>
            <person name="Kempken F."/>
            <person name="Kumar A."/>
            <person name="Marcet-Houben M."/>
            <person name="Poggeler S."/>
            <person name="Stajich J.E."/>
            <person name="Nowrousian M."/>
        </authorList>
    </citation>
    <scope>NUCLEOTIDE SEQUENCE [LARGE SCALE GENOMIC DNA]</scope>
    <source>
        <strain evidence="4">CBS 100304</strain>
        <tissue evidence="3">Vegetative mycelium</tissue>
    </source>
</reference>
<proteinExistence type="predicted"/>
<feature type="compositionally biased region" description="Polar residues" evidence="1">
    <location>
        <begin position="282"/>
        <end position="291"/>
    </location>
</feature>
<keyword evidence="4" id="KW-1185">Reference proteome</keyword>
<dbReference type="Proteomes" id="UP000018144">
    <property type="component" value="Unassembled WGS sequence"/>
</dbReference>
<evidence type="ECO:0000313" key="3">
    <source>
        <dbReference type="EMBL" id="CCX32984.1"/>
    </source>
</evidence>
<accession>U4LLI0</accession>
<dbReference type="EMBL" id="HF935976">
    <property type="protein sequence ID" value="CCX32984.1"/>
    <property type="molecule type" value="Genomic_DNA"/>
</dbReference>
<sequence length="291" mass="33716">MAALGSVLCSRSCVFLTDSIQISPPYTGPEMTQLIYDVLLWIDTHWSELGPISSDPPPRNFEGLISTFKDFRKHITSTDVDVDTRAQFTVILDQIERVNLLFNHYWDTTFIISTPLDRIKQYRDDFKQGVLGEMIQGRDLSNPLRPATLKYIDTVLVWIEDNIKEYYPQKTIPTDDDVMYLLFITPCSDGRGITEAMKILMQIVRIKAFVEYYQQRTPAEPIPLKYLHQYHTEEEKKSREENRQKAIDKMLAVNKRRPGNAGINEPNYTEPYAKPTDEPPNASVQFTTINW</sequence>
<dbReference type="GO" id="GO:0005634">
    <property type="term" value="C:nucleus"/>
    <property type="evidence" value="ECO:0007669"/>
    <property type="project" value="InterPro"/>
</dbReference>
<protein>
    <recommendedName>
        <fullName evidence="2">CTF/NF-I domain-containing protein</fullName>
    </recommendedName>
</protein>
<dbReference type="InterPro" id="IPR020604">
    <property type="entry name" value="CTF/NFI_DNA-bd-dom"/>
</dbReference>